<keyword evidence="2" id="KW-0808">Transferase</keyword>
<gene>
    <name evidence="2" type="ORF">RCL2_000251600</name>
</gene>
<proteinExistence type="predicted"/>
<protein>
    <submittedName>
        <fullName evidence="2">Kinase-like domain-containing protein</fullName>
    </submittedName>
</protein>
<evidence type="ECO:0000313" key="3">
    <source>
        <dbReference type="Proteomes" id="UP000615446"/>
    </source>
</evidence>
<reference evidence="2" key="1">
    <citation type="submission" date="2019-10" db="EMBL/GenBank/DDBJ databases">
        <title>Conservation and host-specific expression of non-tandemly repeated heterogenous ribosome RNA gene in arbuscular mycorrhizal fungi.</title>
        <authorList>
            <person name="Maeda T."/>
            <person name="Kobayashi Y."/>
            <person name="Nakagawa T."/>
            <person name="Ezawa T."/>
            <person name="Yamaguchi K."/>
            <person name="Bino T."/>
            <person name="Nishimoto Y."/>
            <person name="Shigenobu S."/>
            <person name="Kawaguchi M."/>
        </authorList>
    </citation>
    <scope>NUCLEOTIDE SEQUENCE</scope>
    <source>
        <strain evidence="2">HR1</strain>
    </source>
</reference>
<dbReference type="GO" id="GO:0016301">
    <property type="term" value="F:kinase activity"/>
    <property type="evidence" value="ECO:0007669"/>
    <property type="project" value="UniProtKB-KW"/>
</dbReference>
<dbReference type="EMBL" id="BLAL01000013">
    <property type="protein sequence ID" value="GES75062.1"/>
    <property type="molecule type" value="Genomic_DNA"/>
</dbReference>
<accession>A0A8H3KX92</accession>
<evidence type="ECO:0000256" key="1">
    <source>
        <dbReference type="SAM" id="MobiDB-lite"/>
    </source>
</evidence>
<keyword evidence="2" id="KW-0418">Kinase</keyword>
<comment type="caution">
    <text evidence="2">The sequence shown here is derived from an EMBL/GenBank/DDBJ whole genome shotgun (WGS) entry which is preliminary data.</text>
</comment>
<dbReference type="OrthoDB" id="5979581at2759"/>
<sequence length="118" mass="14072">MDSKKRELKSNKSEVDQRYDLTQDPSNGNYMLVIDEIVIDLRNYLQQNHNQFTWEERFQIVTVLRFLLWKISSGQPPFINYAYDNLPNNTVNEKINEINLSYQNKSKESLTQPENEIK</sequence>
<feature type="compositionally biased region" description="Basic and acidic residues" evidence="1">
    <location>
        <begin position="1"/>
        <end position="21"/>
    </location>
</feature>
<evidence type="ECO:0000313" key="2">
    <source>
        <dbReference type="EMBL" id="GES75062.1"/>
    </source>
</evidence>
<dbReference type="AlphaFoldDB" id="A0A8H3KX92"/>
<organism evidence="2 3">
    <name type="scientific">Rhizophagus clarus</name>
    <dbReference type="NCBI Taxonomy" id="94130"/>
    <lineage>
        <taxon>Eukaryota</taxon>
        <taxon>Fungi</taxon>
        <taxon>Fungi incertae sedis</taxon>
        <taxon>Mucoromycota</taxon>
        <taxon>Glomeromycotina</taxon>
        <taxon>Glomeromycetes</taxon>
        <taxon>Glomerales</taxon>
        <taxon>Glomeraceae</taxon>
        <taxon>Rhizophagus</taxon>
    </lineage>
</organism>
<dbReference type="Proteomes" id="UP000615446">
    <property type="component" value="Unassembled WGS sequence"/>
</dbReference>
<name>A0A8H3KX92_9GLOM</name>
<feature type="region of interest" description="Disordered" evidence="1">
    <location>
        <begin position="1"/>
        <end position="23"/>
    </location>
</feature>